<organism evidence="2 3">
    <name type="scientific">Ancylostoma ceylanicum</name>
    <dbReference type="NCBI Taxonomy" id="53326"/>
    <lineage>
        <taxon>Eukaryota</taxon>
        <taxon>Metazoa</taxon>
        <taxon>Ecdysozoa</taxon>
        <taxon>Nematoda</taxon>
        <taxon>Chromadorea</taxon>
        <taxon>Rhabditida</taxon>
        <taxon>Rhabditina</taxon>
        <taxon>Rhabditomorpha</taxon>
        <taxon>Strongyloidea</taxon>
        <taxon>Ancylostomatidae</taxon>
        <taxon>Ancylostomatinae</taxon>
        <taxon>Ancylostoma</taxon>
    </lineage>
</organism>
<protein>
    <submittedName>
        <fullName evidence="2">Uncharacterized protein</fullName>
    </submittedName>
</protein>
<dbReference type="SUPFAM" id="SSF52799">
    <property type="entry name" value="(Phosphotyrosine protein) phosphatases II"/>
    <property type="match status" value="1"/>
</dbReference>
<name>A0A016TIS9_9BILA</name>
<feature type="compositionally biased region" description="Polar residues" evidence="1">
    <location>
        <begin position="37"/>
        <end position="51"/>
    </location>
</feature>
<comment type="caution">
    <text evidence="2">The sequence shown here is derived from an EMBL/GenBank/DDBJ whole genome shotgun (WGS) entry which is preliminary data.</text>
</comment>
<proteinExistence type="predicted"/>
<dbReference type="Gene3D" id="3.90.190.10">
    <property type="entry name" value="Protein tyrosine phosphatase superfamily"/>
    <property type="match status" value="1"/>
</dbReference>
<feature type="region of interest" description="Disordered" evidence="1">
    <location>
        <begin position="20"/>
        <end position="51"/>
    </location>
</feature>
<dbReference type="AlphaFoldDB" id="A0A016TIS9"/>
<gene>
    <name evidence="2" type="primary">Acey_s0099.g3213</name>
    <name evidence="2" type="ORF">Y032_0099g3213</name>
</gene>
<keyword evidence="3" id="KW-1185">Reference proteome</keyword>
<dbReference type="EMBL" id="JARK01001435">
    <property type="protein sequence ID" value="EYC02626.1"/>
    <property type="molecule type" value="Genomic_DNA"/>
</dbReference>
<reference evidence="3" key="1">
    <citation type="journal article" date="2015" name="Nat. Genet.">
        <title>The genome and transcriptome of the zoonotic hookworm Ancylostoma ceylanicum identify infection-specific gene families.</title>
        <authorList>
            <person name="Schwarz E.M."/>
            <person name="Hu Y."/>
            <person name="Antoshechkin I."/>
            <person name="Miller M.M."/>
            <person name="Sternberg P.W."/>
            <person name="Aroian R.V."/>
        </authorList>
    </citation>
    <scope>NUCLEOTIDE SEQUENCE</scope>
    <source>
        <strain evidence="3">HY135</strain>
    </source>
</reference>
<dbReference type="Proteomes" id="UP000024635">
    <property type="component" value="Unassembled WGS sequence"/>
</dbReference>
<evidence type="ECO:0000256" key="1">
    <source>
        <dbReference type="SAM" id="MobiDB-lite"/>
    </source>
</evidence>
<dbReference type="InterPro" id="IPR029021">
    <property type="entry name" value="Prot-tyrosine_phosphatase-like"/>
</dbReference>
<sequence length="305" mass="34163">MSYVSTVLQMIARSRFLNRSQTGPVPLDSERKPGRSVSASSCQRMDRISSSGSNTPVLVTFVKPQKCDPRTQSQSMDSGLVSLPTSTADKPACSNAPSSSGTSIVQVHEFIFLGHAESAAEIHDVCQNNINYFINVSKKAAKSSMRSSQSCTFLNQIPNTFSSIEAHSYYHGMPLKELFEKFQSVNEIIRQARNKAQRVLIYSEDCFTACQAFALAYNVQYYSLSLDRALDNFERMKMKVELDDYLRDALQKWVKFCEEKKVRLLISMSCGCNLILKASFRRCEMHPPHVAWNGGRQGQPPSIPG</sequence>
<evidence type="ECO:0000313" key="2">
    <source>
        <dbReference type="EMBL" id="EYC02626.1"/>
    </source>
</evidence>
<evidence type="ECO:0000313" key="3">
    <source>
        <dbReference type="Proteomes" id="UP000024635"/>
    </source>
</evidence>
<dbReference type="OrthoDB" id="5828610at2759"/>
<accession>A0A016TIS9</accession>